<dbReference type="Proteomes" id="UP000694846">
    <property type="component" value="Unplaced"/>
</dbReference>
<evidence type="ECO:0000256" key="13">
    <source>
        <dbReference type="ARBA" id="ARBA00072450"/>
    </source>
</evidence>
<comment type="similarity">
    <text evidence="2">Belongs to the histone deacetylase family.</text>
</comment>
<evidence type="ECO:0000256" key="7">
    <source>
        <dbReference type="ARBA" id="ARBA00023015"/>
    </source>
</evidence>
<dbReference type="InterPro" id="IPR037138">
    <property type="entry name" value="His_deacetylse_dom_sf"/>
</dbReference>
<evidence type="ECO:0000313" key="16">
    <source>
        <dbReference type="Proteomes" id="UP000694846"/>
    </source>
</evidence>
<reference evidence="17" key="2">
    <citation type="submission" date="2025-04" db="UniProtKB">
        <authorList>
            <consortium name="RefSeq"/>
        </authorList>
    </citation>
    <scope>IDENTIFICATION</scope>
    <source>
        <tissue evidence="17">Whole body</tissue>
    </source>
</reference>
<dbReference type="PANTHER" id="PTHR10625">
    <property type="entry name" value="HISTONE DEACETYLASE HDAC1-RELATED"/>
    <property type="match status" value="1"/>
</dbReference>
<dbReference type="EC" id="3.5.1.98" evidence="3"/>
<dbReference type="CDD" id="cd09993">
    <property type="entry name" value="HDAC_classIV"/>
    <property type="match status" value="1"/>
</dbReference>
<evidence type="ECO:0000256" key="9">
    <source>
        <dbReference type="ARBA" id="ARBA00023242"/>
    </source>
</evidence>
<dbReference type="GO" id="GO:0040029">
    <property type="term" value="P:epigenetic regulation of gene expression"/>
    <property type="evidence" value="ECO:0007669"/>
    <property type="project" value="TreeGrafter"/>
</dbReference>
<dbReference type="GO" id="GO:0141221">
    <property type="term" value="F:histone deacetylase activity, hydrolytic mechanism"/>
    <property type="evidence" value="ECO:0007669"/>
    <property type="project" value="UniProtKB-EC"/>
</dbReference>
<evidence type="ECO:0000256" key="12">
    <source>
        <dbReference type="ARBA" id="ARBA00065154"/>
    </source>
</evidence>
<dbReference type="InterPro" id="IPR023801">
    <property type="entry name" value="His_deacetylse_dom"/>
</dbReference>
<keyword evidence="7" id="KW-0805">Transcription regulation</keyword>
<keyword evidence="5" id="KW-0378">Hydrolase</keyword>
<name>A0A2S2QBW8_9HEMI</name>
<dbReference type="OrthoDB" id="437693at2759"/>
<comment type="subunit">
    <text evidence="12">Interacts with HDAC6.</text>
</comment>
<keyword evidence="6" id="KW-0156">Chromatin regulator</keyword>
<comment type="subcellular location">
    <subcellularLocation>
        <location evidence="1">Nucleus</location>
    </subcellularLocation>
</comment>
<dbReference type="Gene3D" id="3.40.800.20">
    <property type="entry name" value="Histone deacetylase domain"/>
    <property type="match status" value="1"/>
</dbReference>
<dbReference type="AlphaFoldDB" id="A0A2S2QBW8"/>
<comment type="function">
    <text evidence="11">Responsible for the deacetylation of lysine residues on the N-terminal part of the core histones (H2A, H2B, H3 and H4). Histone deacetylation gives a tag for epigenetic repression and plays an important role in transcriptional regulation, cell cycle progression and developmental events. Histone deacetylases act via the formation of large multiprotein complexes.</text>
</comment>
<accession>A0A2S2QBW8</accession>
<proteinExistence type="inferred from homology"/>
<keyword evidence="16" id="KW-1185">Reference proteome</keyword>
<evidence type="ECO:0000313" key="17">
    <source>
        <dbReference type="RefSeq" id="XP_025424849.1"/>
    </source>
</evidence>
<evidence type="ECO:0000256" key="2">
    <source>
        <dbReference type="ARBA" id="ARBA00005947"/>
    </source>
</evidence>
<gene>
    <name evidence="15" type="primary">Hdac11</name>
    <name evidence="17" type="synonym">LOC112693826</name>
    <name evidence="15" type="ORF">g.108947</name>
</gene>
<protein>
    <recommendedName>
        <fullName evidence="13">Histone deacetylase 11</fullName>
        <ecNumber evidence="3">3.5.1.98</ecNumber>
    </recommendedName>
</protein>
<dbReference type="InterPro" id="IPR000286">
    <property type="entry name" value="HDACs"/>
</dbReference>
<evidence type="ECO:0000256" key="1">
    <source>
        <dbReference type="ARBA" id="ARBA00004123"/>
    </source>
</evidence>
<organism evidence="15">
    <name type="scientific">Sipha flava</name>
    <name type="common">yellow sugarcane aphid</name>
    <dbReference type="NCBI Taxonomy" id="143950"/>
    <lineage>
        <taxon>Eukaryota</taxon>
        <taxon>Metazoa</taxon>
        <taxon>Ecdysozoa</taxon>
        <taxon>Arthropoda</taxon>
        <taxon>Hexapoda</taxon>
        <taxon>Insecta</taxon>
        <taxon>Pterygota</taxon>
        <taxon>Neoptera</taxon>
        <taxon>Paraneoptera</taxon>
        <taxon>Hemiptera</taxon>
        <taxon>Sternorrhyncha</taxon>
        <taxon>Aphidomorpha</taxon>
        <taxon>Aphidoidea</taxon>
        <taxon>Aphididae</taxon>
        <taxon>Sipha</taxon>
    </lineage>
</organism>
<dbReference type="PANTHER" id="PTHR10625:SF23">
    <property type="entry name" value="HISTONE DEACETYLASE 11"/>
    <property type="match status" value="1"/>
</dbReference>
<dbReference type="PRINTS" id="PR01270">
    <property type="entry name" value="HDASUPER"/>
</dbReference>
<evidence type="ECO:0000256" key="8">
    <source>
        <dbReference type="ARBA" id="ARBA00023163"/>
    </source>
</evidence>
<dbReference type="EMBL" id="GGMS01005938">
    <property type="protein sequence ID" value="MBY75141.1"/>
    <property type="molecule type" value="Transcribed_RNA"/>
</dbReference>
<evidence type="ECO:0000313" key="15">
    <source>
        <dbReference type="EMBL" id="MBY75141.1"/>
    </source>
</evidence>
<evidence type="ECO:0000256" key="10">
    <source>
        <dbReference type="ARBA" id="ARBA00048287"/>
    </source>
</evidence>
<dbReference type="RefSeq" id="XP_025424849.1">
    <property type="nucleotide sequence ID" value="XM_025569064.1"/>
</dbReference>
<evidence type="ECO:0000256" key="6">
    <source>
        <dbReference type="ARBA" id="ARBA00022853"/>
    </source>
</evidence>
<evidence type="ECO:0000256" key="11">
    <source>
        <dbReference type="ARBA" id="ARBA00059784"/>
    </source>
</evidence>
<dbReference type="GO" id="GO:0000118">
    <property type="term" value="C:histone deacetylase complex"/>
    <property type="evidence" value="ECO:0007669"/>
    <property type="project" value="TreeGrafter"/>
</dbReference>
<evidence type="ECO:0000259" key="14">
    <source>
        <dbReference type="Pfam" id="PF00850"/>
    </source>
</evidence>
<keyword evidence="9" id="KW-0539">Nucleus</keyword>
<evidence type="ECO:0000256" key="5">
    <source>
        <dbReference type="ARBA" id="ARBA00022801"/>
    </source>
</evidence>
<sequence>MTEIKDNIFWPIVYRKEYNVTFFGLETLHPFDSKKWGHIFKILKNTLGLDQNNIYVPDEITEEELLTIHSAKYLKSLKWSYVAARISEIPVVALLPNFLVQRQYLKPLRFQVSGTRLAGEVARKEGVAINLGGGFHHCSRDRGGGFCPYADITLVVNDALQENNCKLVMIIDLDAHQGNGYERDFMGNSKVFIFDVFNKNIYPKDVYAERAISRAVKLDYFVHDYEYLTSVDCALNESFLKVKPDFIVYNAGTDILKGDPLGLLSITPEGIIQRDEMVFKLARQNNIPLVMLTSGGYQKTTANIIAASLQNLVQQGLVKPSCIK</sequence>
<feature type="domain" description="Histone deacetylase" evidence="14">
    <location>
        <begin position="29"/>
        <end position="307"/>
    </location>
</feature>
<evidence type="ECO:0000256" key="4">
    <source>
        <dbReference type="ARBA" id="ARBA00022491"/>
    </source>
</evidence>
<dbReference type="SUPFAM" id="SSF52768">
    <property type="entry name" value="Arginase/deacetylase"/>
    <property type="match status" value="1"/>
</dbReference>
<keyword evidence="8" id="KW-0804">Transcription</keyword>
<dbReference type="FunFam" id="3.40.800.20:FF:000009">
    <property type="entry name" value="Histone deacetylase 11"/>
    <property type="match status" value="1"/>
</dbReference>
<dbReference type="InterPro" id="IPR044150">
    <property type="entry name" value="HDAC_classIV"/>
</dbReference>
<reference evidence="15" key="1">
    <citation type="submission" date="2018-04" db="EMBL/GenBank/DDBJ databases">
        <title>Transcriptome assembly of Sipha flava.</title>
        <authorList>
            <person name="Scully E.D."/>
            <person name="Geib S.M."/>
            <person name="Palmer N.A."/>
            <person name="Koch K."/>
            <person name="Bradshaw J."/>
            <person name="Heng-Moss T."/>
            <person name="Sarath G."/>
        </authorList>
    </citation>
    <scope>NUCLEOTIDE SEQUENCE</scope>
</reference>
<dbReference type="InterPro" id="IPR023696">
    <property type="entry name" value="Ureohydrolase_dom_sf"/>
</dbReference>
<dbReference type="Pfam" id="PF00850">
    <property type="entry name" value="Hist_deacetyl"/>
    <property type="match status" value="1"/>
</dbReference>
<keyword evidence="4" id="KW-0678">Repressor</keyword>
<evidence type="ECO:0000256" key="3">
    <source>
        <dbReference type="ARBA" id="ARBA00012111"/>
    </source>
</evidence>
<comment type="catalytic activity">
    <reaction evidence="10">
        <text>N(6)-acetyl-L-lysyl-[histone] + H2O = L-lysyl-[histone] + acetate</text>
        <dbReference type="Rhea" id="RHEA:58196"/>
        <dbReference type="Rhea" id="RHEA-COMP:9845"/>
        <dbReference type="Rhea" id="RHEA-COMP:11338"/>
        <dbReference type="ChEBI" id="CHEBI:15377"/>
        <dbReference type="ChEBI" id="CHEBI:29969"/>
        <dbReference type="ChEBI" id="CHEBI:30089"/>
        <dbReference type="ChEBI" id="CHEBI:61930"/>
        <dbReference type="EC" id="3.5.1.98"/>
    </reaction>
</comment>